<dbReference type="CDD" id="cd00167">
    <property type="entry name" value="SANT"/>
    <property type="match status" value="1"/>
</dbReference>
<feature type="region of interest" description="Disordered" evidence="1">
    <location>
        <begin position="30"/>
        <end position="90"/>
    </location>
</feature>
<dbReference type="SUPFAM" id="SSF46689">
    <property type="entry name" value="Homeodomain-like"/>
    <property type="match status" value="1"/>
</dbReference>
<evidence type="ECO:0000313" key="6">
    <source>
        <dbReference type="Proteomes" id="UP000054560"/>
    </source>
</evidence>
<dbReference type="InterPro" id="IPR009057">
    <property type="entry name" value="Homeodomain-like_sf"/>
</dbReference>
<dbReference type="PROSITE" id="PS50090">
    <property type="entry name" value="MYB_LIKE"/>
    <property type="match status" value="1"/>
</dbReference>
<dbReference type="InterPro" id="IPR001005">
    <property type="entry name" value="SANT/Myb"/>
</dbReference>
<feature type="domain" description="HTH myb-type" evidence="4">
    <location>
        <begin position="89"/>
        <end position="139"/>
    </location>
</feature>
<protein>
    <submittedName>
        <fullName evidence="5">Uncharacterized protein</fullName>
    </submittedName>
</protein>
<dbReference type="Proteomes" id="UP000054560">
    <property type="component" value="Unassembled WGS sequence"/>
</dbReference>
<dbReference type="RefSeq" id="XP_014149381.1">
    <property type="nucleotide sequence ID" value="XM_014293906.1"/>
</dbReference>
<evidence type="ECO:0000259" key="3">
    <source>
        <dbReference type="PROSITE" id="PS50090"/>
    </source>
</evidence>
<reference evidence="5 6" key="1">
    <citation type="submission" date="2011-02" db="EMBL/GenBank/DDBJ databases">
        <title>The Genome Sequence of Sphaeroforma arctica JP610.</title>
        <authorList>
            <consortium name="The Broad Institute Genome Sequencing Platform"/>
            <person name="Russ C."/>
            <person name="Cuomo C."/>
            <person name="Young S.K."/>
            <person name="Zeng Q."/>
            <person name="Gargeya S."/>
            <person name="Alvarado L."/>
            <person name="Berlin A."/>
            <person name="Chapman S.B."/>
            <person name="Chen Z."/>
            <person name="Freedman E."/>
            <person name="Gellesch M."/>
            <person name="Goldberg J."/>
            <person name="Griggs A."/>
            <person name="Gujja S."/>
            <person name="Heilman E."/>
            <person name="Heiman D."/>
            <person name="Howarth C."/>
            <person name="Mehta T."/>
            <person name="Neiman D."/>
            <person name="Pearson M."/>
            <person name="Roberts A."/>
            <person name="Saif S."/>
            <person name="Shea T."/>
            <person name="Shenoy N."/>
            <person name="Sisk P."/>
            <person name="Stolte C."/>
            <person name="Sykes S."/>
            <person name="White J."/>
            <person name="Yandava C."/>
            <person name="Burger G."/>
            <person name="Gray M.W."/>
            <person name="Holland P.W.H."/>
            <person name="King N."/>
            <person name="Lang F.B.F."/>
            <person name="Roger A.J."/>
            <person name="Ruiz-Trillo I."/>
            <person name="Haas B."/>
            <person name="Nusbaum C."/>
            <person name="Birren B."/>
        </authorList>
    </citation>
    <scope>NUCLEOTIDE SEQUENCE [LARGE SCALE GENOMIC DNA]</scope>
    <source>
        <strain evidence="5 6">JP610</strain>
    </source>
</reference>
<evidence type="ECO:0000313" key="5">
    <source>
        <dbReference type="EMBL" id="KNC75479.1"/>
    </source>
</evidence>
<feature type="non-terminal residue" evidence="5">
    <location>
        <position position="1"/>
    </location>
</feature>
<dbReference type="GeneID" id="25912500"/>
<feature type="signal peptide" evidence="2">
    <location>
        <begin position="1"/>
        <end position="19"/>
    </location>
</feature>
<dbReference type="AlphaFoldDB" id="A0A0L0FFC8"/>
<keyword evidence="6" id="KW-1185">Reference proteome</keyword>
<accession>A0A0L0FFC8</accession>
<sequence length="139" mass="15733">VCVCVFFFLFLYIIQKAQVAQLTHYADYKSPKKNSTKRKLSKKKTTATSNKAGTSKRSSKSRPVLSASESEYSDHQNDHEDSYDDGSDWDESEVNALHDAVASVSPNSDFFWADVAQFMDNRRTDDECKEKYNSLIGPS</sequence>
<proteinExistence type="predicted"/>
<feature type="compositionally biased region" description="Basic residues" evidence="1">
    <location>
        <begin position="31"/>
        <end position="45"/>
    </location>
</feature>
<feature type="domain" description="Myb-like" evidence="3">
    <location>
        <begin position="87"/>
        <end position="136"/>
    </location>
</feature>
<gene>
    <name evidence="5" type="ORF">SARC_11996</name>
</gene>
<dbReference type="PROSITE" id="PS51294">
    <property type="entry name" value="HTH_MYB"/>
    <property type="match status" value="1"/>
</dbReference>
<dbReference type="EMBL" id="KQ243597">
    <property type="protein sequence ID" value="KNC75479.1"/>
    <property type="molecule type" value="Genomic_DNA"/>
</dbReference>
<feature type="chain" id="PRO_5005538696" evidence="2">
    <location>
        <begin position="20"/>
        <end position="139"/>
    </location>
</feature>
<evidence type="ECO:0000259" key="4">
    <source>
        <dbReference type="PROSITE" id="PS51294"/>
    </source>
</evidence>
<dbReference type="Pfam" id="PF00249">
    <property type="entry name" value="Myb_DNA-binding"/>
    <property type="match status" value="1"/>
</dbReference>
<dbReference type="Gene3D" id="1.10.10.60">
    <property type="entry name" value="Homeodomain-like"/>
    <property type="match status" value="1"/>
</dbReference>
<keyword evidence="2" id="KW-0732">Signal</keyword>
<name>A0A0L0FFC8_9EUKA</name>
<evidence type="ECO:0000256" key="2">
    <source>
        <dbReference type="SAM" id="SignalP"/>
    </source>
</evidence>
<dbReference type="InterPro" id="IPR017930">
    <property type="entry name" value="Myb_dom"/>
</dbReference>
<evidence type="ECO:0000256" key="1">
    <source>
        <dbReference type="SAM" id="MobiDB-lite"/>
    </source>
</evidence>
<organism evidence="5 6">
    <name type="scientific">Sphaeroforma arctica JP610</name>
    <dbReference type="NCBI Taxonomy" id="667725"/>
    <lineage>
        <taxon>Eukaryota</taxon>
        <taxon>Ichthyosporea</taxon>
        <taxon>Ichthyophonida</taxon>
        <taxon>Sphaeroforma</taxon>
    </lineage>
</organism>
<feature type="compositionally biased region" description="Low complexity" evidence="1">
    <location>
        <begin position="46"/>
        <end position="56"/>
    </location>
</feature>
<dbReference type="SMART" id="SM00717">
    <property type="entry name" value="SANT"/>
    <property type="match status" value="1"/>
</dbReference>
<feature type="compositionally biased region" description="Acidic residues" evidence="1">
    <location>
        <begin position="81"/>
        <end position="90"/>
    </location>
</feature>